<keyword evidence="9" id="KW-1185">Reference proteome</keyword>
<feature type="domain" description="CusB-like beta-barrel" evidence="6">
    <location>
        <begin position="212"/>
        <end position="283"/>
    </location>
</feature>
<dbReference type="Gene3D" id="2.40.50.100">
    <property type="match status" value="1"/>
</dbReference>
<evidence type="ECO:0000256" key="4">
    <source>
        <dbReference type="SAM" id="Phobius"/>
    </source>
</evidence>
<dbReference type="GO" id="GO:1990281">
    <property type="term" value="C:efflux pump complex"/>
    <property type="evidence" value="ECO:0007669"/>
    <property type="project" value="TreeGrafter"/>
</dbReference>
<dbReference type="Gene3D" id="1.10.287.470">
    <property type="entry name" value="Helix hairpin bin"/>
    <property type="match status" value="1"/>
</dbReference>
<evidence type="ECO:0000313" key="8">
    <source>
        <dbReference type="EMBL" id="PST84356.1"/>
    </source>
</evidence>
<sequence>MKKRYIFYALLALGLAYLVYYRIGQNKKQAEGGAGGKGAAGAKGGPGAGGGATVDGVIARRQDFNNQLEVTGTIDANESVQLQSEVPGLITKINFQEGSVVKKGSLLVQINNRDILAQLQEALTKQKLSATNENRAKQLLAKGAISQEEYDTSLADLRSLQAQTQLIRTQLARTSIYAPFNGRVGLRNVSVGGYLTPGTVIANLVNTDPVKVTFSVPEKYAGRIRTGSTVSFHTDASEKKHTGTVFAIEPGINAQTRTLQIRARAANPGNTLLPGSFARIQITLERIPGAILVPTEAIVPVMKGKVVFLKKGGKAVETPVETGTRTAASILVTKGIAPGDTVLTTGMMSIKDGAPVKVNIAKEAQSPGK</sequence>
<feature type="domain" description="Multidrug resistance protein MdtA-like barrel-sandwich hybrid" evidence="5">
    <location>
        <begin position="79"/>
        <end position="205"/>
    </location>
</feature>
<evidence type="ECO:0000259" key="6">
    <source>
        <dbReference type="Pfam" id="PF25954"/>
    </source>
</evidence>
<dbReference type="Gene3D" id="2.40.420.20">
    <property type="match status" value="1"/>
</dbReference>
<dbReference type="PANTHER" id="PTHR30469:SF36">
    <property type="entry name" value="BLL3903 PROTEIN"/>
    <property type="match status" value="1"/>
</dbReference>
<name>A0A2T3HPK0_9SPHI</name>
<comment type="caution">
    <text evidence="8">The sequence shown here is derived from an EMBL/GenBank/DDBJ whole genome shotgun (WGS) entry which is preliminary data.</text>
</comment>
<evidence type="ECO:0000259" key="7">
    <source>
        <dbReference type="Pfam" id="PF25967"/>
    </source>
</evidence>
<dbReference type="Pfam" id="PF25917">
    <property type="entry name" value="BSH_RND"/>
    <property type="match status" value="1"/>
</dbReference>
<dbReference type="InterPro" id="IPR058792">
    <property type="entry name" value="Beta-barrel_RND_2"/>
</dbReference>
<keyword evidence="3" id="KW-0813">Transport</keyword>
<evidence type="ECO:0000259" key="5">
    <source>
        <dbReference type="Pfam" id="PF25917"/>
    </source>
</evidence>
<dbReference type="InterPro" id="IPR058627">
    <property type="entry name" value="MdtA-like_C"/>
</dbReference>
<feature type="domain" description="Multidrug resistance protein MdtA-like C-terminal permuted SH3" evidence="7">
    <location>
        <begin position="290"/>
        <end position="347"/>
    </location>
</feature>
<dbReference type="InterPro" id="IPR006143">
    <property type="entry name" value="RND_pump_MFP"/>
</dbReference>
<keyword evidence="4" id="KW-0812">Transmembrane</keyword>
<comment type="similarity">
    <text evidence="2">Belongs to the membrane fusion protein (MFP) (TC 8.A.1) family.</text>
</comment>
<dbReference type="RefSeq" id="WP_107214455.1">
    <property type="nucleotide sequence ID" value="NZ_KZ686268.1"/>
</dbReference>
<dbReference type="InterPro" id="IPR058625">
    <property type="entry name" value="MdtA-like_BSH"/>
</dbReference>
<keyword evidence="4" id="KW-0472">Membrane</keyword>
<dbReference type="PANTHER" id="PTHR30469">
    <property type="entry name" value="MULTIDRUG RESISTANCE PROTEIN MDTA"/>
    <property type="match status" value="1"/>
</dbReference>
<dbReference type="EMBL" id="PYLS01000004">
    <property type="protein sequence ID" value="PST84356.1"/>
    <property type="molecule type" value="Genomic_DNA"/>
</dbReference>
<accession>A0A2T3HPK0</accession>
<dbReference type="OrthoDB" id="9806939at2"/>
<evidence type="ECO:0000256" key="1">
    <source>
        <dbReference type="ARBA" id="ARBA00004196"/>
    </source>
</evidence>
<evidence type="ECO:0000256" key="3">
    <source>
        <dbReference type="ARBA" id="ARBA00022448"/>
    </source>
</evidence>
<dbReference type="NCBIfam" id="TIGR01730">
    <property type="entry name" value="RND_mfp"/>
    <property type="match status" value="1"/>
</dbReference>
<dbReference type="AlphaFoldDB" id="A0A2T3HPK0"/>
<dbReference type="Pfam" id="PF25967">
    <property type="entry name" value="RND-MFP_C"/>
    <property type="match status" value="1"/>
</dbReference>
<proteinExistence type="inferred from homology"/>
<dbReference type="Gene3D" id="2.40.30.170">
    <property type="match status" value="1"/>
</dbReference>
<reference evidence="8 9" key="1">
    <citation type="submission" date="2018-03" db="EMBL/GenBank/DDBJ databases">
        <authorList>
            <person name="Keele B.F."/>
        </authorList>
    </citation>
    <scope>NUCLEOTIDE SEQUENCE [LARGE SCALE GENOMIC DNA]</scope>
    <source>
        <strain evidence="8 9">YL28-9</strain>
    </source>
</reference>
<dbReference type="Proteomes" id="UP000240912">
    <property type="component" value="Unassembled WGS sequence"/>
</dbReference>
<evidence type="ECO:0000256" key="2">
    <source>
        <dbReference type="ARBA" id="ARBA00009477"/>
    </source>
</evidence>
<comment type="subcellular location">
    <subcellularLocation>
        <location evidence="1">Cell envelope</location>
    </subcellularLocation>
</comment>
<dbReference type="Pfam" id="PF25954">
    <property type="entry name" value="Beta-barrel_RND_2"/>
    <property type="match status" value="1"/>
</dbReference>
<feature type="transmembrane region" description="Helical" evidence="4">
    <location>
        <begin position="5"/>
        <end position="23"/>
    </location>
</feature>
<protein>
    <submittedName>
        <fullName evidence="8">Efflux transporter periplasmic adaptor subunit</fullName>
    </submittedName>
</protein>
<organism evidence="8 9">
    <name type="scientific">Pedobacter yulinensis</name>
    <dbReference type="NCBI Taxonomy" id="2126353"/>
    <lineage>
        <taxon>Bacteria</taxon>
        <taxon>Pseudomonadati</taxon>
        <taxon>Bacteroidota</taxon>
        <taxon>Sphingobacteriia</taxon>
        <taxon>Sphingobacteriales</taxon>
        <taxon>Sphingobacteriaceae</taxon>
        <taxon>Pedobacter</taxon>
    </lineage>
</organism>
<dbReference type="FunFam" id="2.40.30.170:FF:000010">
    <property type="entry name" value="Efflux RND transporter periplasmic adaptor subunit"/>
    <property type="match status" value="1"/>
</dbReference>
<dbReference type="GO" id="GO:0015562">
    <property type="term" value="F:efflux transmembrane transporter activity"/>
    <property type="evidence" value="ECO:0007669"/>
    <property type="project" value="TreeGrafter"/>
</dbReference>
<keyword evidence="4" id="KW-1133">Transmembrane helix</keyword>
<gene>
    <name evidence="8" type="ORF">C7T94_06480</name>
</gene>
<evidence type="ECO:0000313" key="9">
    <source>
        <dbReference type="Proteomes" id="UP000240912"/>
    </source>
</evidence>
<dbReference type="SUPFAM" id="SSF111369">
    <property type="entry name" value="HlyD-like secretion proteins"/>
    <property type="match status" value="1"/>
</dbReference>